<organism evidence="3 4">
    <name type="scientific">Xylanibacter ruminicola</name>
    <name type="common">Prevotella ruminicola</name>
    <dbReference type="NCBI Taxonomy" id="839"/>
    <lineage>
        <taxon>Bacteria</taxon>
        <taxon>Pseudomonadati</taxon>
        <taxon>Bacteroidota</taxon>
        <taxon>Bacteroidia</taxon>
        <taxon>Bacteroidales</taxon>
        <taxon>Prevotellaceae</taxon>
        <taxon>Xylanibacter</taxon>
    </lineage>
</organism>
<evidence type="ECO:0000313" key="3">
    <source>
        <dbReference type="EMBL" id="SEF44780.1"/>
    </source>
</evidence>
<dbReference type="SUPFAM" id="SSF49464">
    <property type="entry name" value="Carboxypeptidase regulatory domain-like"/>
    <property type="match status" value="1"/>
</dbReference>
<feature type="domain" description="Outer membrane protein beta-barrel" evidence="2">
    <location>
        <begin position="436"/>
        <end position="770"/>
    </location>
</feature>
<dbReference type="Proteomes" id="UP000236735">
    <property type="component" value="Unassembled WGS sequence"/>
</dbReference>
<proteinExistence type="predicted"/>
<dbReference type="EMBL" id="FNUV01000001">
    <property type="protein sequence ID" value="SEF44780.1"/>
    <property type="molecule type" value="Genomic_DNA"/>
</dbReference>
<dbReference type="Pfam" id="PF14905">
    <property type="entry name" value="OMP_b-brl_3"/>
    <property type="match status" value="2"/>
</dbReference>
<gene>
    <name evidence="3" type="ORF">SAMN05216354_0478</name>
</gene>
<name>A0A1H5S2S6_XYLRU</name>
<evidence type="ECO:0000256" key="1">
    <source>
        <dbReference type="SAM" id="MobiDB-lite"/>
    </source>
</evidence>
<feature type="region of interest" description="Disordered" evidence="1">
    <location>
        <begin position="938"/>
        <end position="983"/>
    </location>
</feature>
<feature type="domain" description="Outer membrane protein beta-barrel" evidence="2">
    <location>
        <begin position="795"/>
        <end position="908"/>
    </location>
</feature>
<dbReference type="InterPro" id="IPR008969">
    <property type="entry name" value="CarboxyPept-like_regulatory"/>
</dbReference>
<accession>A0A1H5S2S6</accession>
<dbReference type="InterPro" id="IPR041700">
    <property type="entry name" value="OMP_b-brl_3"/>
</dbReference>
<dbReference type="Gene3D" id="2.60.40.1120">
    <property type="entry name" value="Carboxypeptidase-like, regulatory domain"/>
    <property type="match status" value="1"/>
</dbReference>
<reference evidence="3 4" key="1">
    <citation type="submission" date="2016-10" db="EMBL/GenBank/DDBJ databases">
        <authorList>
            <person name="de Groot N.N."/>
        </authorList>
    </citation>
    <scope>NUCLEOTIDE SEQUENCE [LARGE SCALE GENOMIC DNA]</scope>
    <source>
        <strain evidence="3 4">AR32</strain>
    </source>
</reference>
<evidence type="ECO:0000259" key="2">
    <source>
        <dbReference type="Pfam" id="PF14905"/>
    </source>
</evidence>
<dbReference type="Pfam" id="PF13715">
    <property type="entry name" value="CarbopepD_reg_2"/>
    <property type="match status" value="1"/>
</dbReference>
<dbReference type="AlphaFoldDB" id="A0A1H5S2S6"/>
<sequence length="983" mass="108728">MVAQLVSAQRTVTGKVVEQDTQEAVIQATAAILQGEKVVANAVTNASGAFTIKAPKEGSYTLKVTYVGFKPYTKKFTLKNDKDYHAGTITLSPDAIMLKGATVTARASKVTLKADTFVYNAAAFRTPEGSVVEELVKRLPGAEVNDDGSIKINGKEVKKILVDGKEFMTGDTKTAMKNLPTNIIDRIKAYDKQSDLARVSGIEDGEEETVLDFGIKAGMNRGTMMNLDVAAGTEHRYSGRIFGGVMRNDMKVFLMTNANNTNDMGFPGGGGGGRFGGGRQGLTANKMAGVNFNYENTGKLIFDGSVRWNHSDGDAFSKKSSETFYSETKSQFSNSISQNFSRSNNWNAQMRLEWTPDSMTNILFRPTFRYNTNDGNNSGDEATFSQDPYNYVVNPLDELQTLIGKGIAVNNRIQKSISYSDSKNVNGMLQVNRRLNNSGRNITLRLNAGWSDGDSKSASDSYTNYYQLVNALGLTDSTNITRRYSITPTKNWNYSARLTYSEPIFPRTYLQFSYQYQYRYQKSDRGTYDFSDLVSNGLWNGGYRTWDAYLRQFGNITSLDPYRDNDQSRFSEYHNYIHTAEVMLRIVRNAYTFNVGVQMVPQKSHFMQDYKGIHSDTTRTVTNFAPTMDFRWKKSATGQLRFTYRANTSQPSMSDLLDITDDSDQLNIQKGNPGLKPSFTQNFQLFYNDYFQKHQRAVMTFVNFSTTANSIANKVTLLDGGARMTRPENINGNWNGNVGFMFNTALDSAGYFNVNTFTNLGYVHNVGFVNDGKSDAKSVTTSTTIMERLAASYRNDWFEIELNGSLNYNHNRSELQKNNNLDTWQFTYGGMVGVTAPWGTSLTTNMNMQSRRGYSDKSMNTNELIWNAQISQSFLRGNALTVSLQLYDILKQQSTVSRTISAMMRSDTEYNAITSYGMLHVIYRLNLFGGGGLFGGGRRGPGGPGGPAGGPGFGGGRPGGRPGGGFGGGRPGGGGGFGGPRGF</sequence>
<evidence type="ECO:0000313" key="4">
    <source>
        <dbReference type="Proteomes" id="UP000236735"/>
    </source>
</evidence>
<dbReference type="SUPFAM" id="SSF56935">
    <property type="entry name" value="Porins"/>
    <property type="match status" value="1"/>
</dbReference>
<protein>
    <submittedName>
        <fullName evidence="3">Outer membrane protein beta-barrel family protein</fullName>
    </submittedName>
</protein>